<dbReference type="Pfam" id="PF00668">
    <property type="entry name" value="Condensation"/>
    <property type="match status" value="1"/>
</dbReference>
<feature type="non-terminal residue" evidence="2">
    <location>
        <position position="690"/>
    </location>
</feature>
<dbReference type="PANTHER" id="PTHR45527:SF1">
    <property type="entry name" value="FATTY ACID SYNTHASE"/>
    <property type="match status" value="1"/>
</dbReference>
<dbReference type="Proteomes" id="UP000663881">
    <property type="component" value="Unassembled WGS sequence"/>
</dbReference>
<dbReference type="InterPro" id="IPR009081">
    <property type="entry name" value="PP-bd_ACP"/>
</dbReference>
<reference evidence="2" key="1">
    <citation type="submission" date="2021-02" db="EMBL/GenBank/DDBJ databases">
        <authorList>
            <person name="Nowell W R."/>
        </authorList>
    </citation>
    <scope>NUCLEOTIDE SEQUENCE</scope>
</reference>
<gene>
    <name evidence="2" type="ORF">OKA104_LOCUS41140</name>
</gene>
<accession>A0A820B8J2</accession>
<dbReference type="GO" id="GO:0044550">
    <property type="term" value="P:secondary metabolite biosynthetic process"/>
    <property type="evidence" value="ECO:0007669"/>
    <property type="project" value="TreeGrafter"/>
</dbReference>
<dbReference type="SUPFAM" id="SSF47336">
    <property type="entry name" value="ACP-like"/>
    <property type="match status" value="1"/>
</dbReference>
<dbReference type="Gene3D" id="3.30.559.10">
    <property type="entry name" value="Chloramphenicol acetyltransferase-like domain"/>
    <property type="match status" value="1"/>
</dbReference>
<dbReference type="GO" id="GO:0003824">
    <property type="term" value="F:catalytic activity"/>
    <property type="evidence" value="ECO:0007669"/>
    <property type="project" value="InterPro"/>
</dbReference>
<dbReference type="GO" id="GO:0031177">
    <property type="term" value="F:phosphopantetheine binding"/>
    <property type="evidence" value="ECO:0007669"/>
    <property type="project" value="TreeGrafter"/>
</dbReference>
<evidence type="ECO:0000313" key="2">
    <source>
        <dbReference type="EMBL" id="CAF4203928.1"/>
    </source>
</evidence>
<organism evidence="2 3">
    <name type="scientific">Adineta steineri</name>
    <dbReference type="NCBI Taxonomy" id="433720"/>
    <lineage>
        <taxon>Eukaryota</taxon>
        <taxon>Metazoa</taxon>
        <taxon>Spiralia</taxon>
        <taxon>Gnathifera</taxon>
        <taxon>Rotifera</taxon>
        <taxon>Eurotatoria</taxon>
        <taxon>Bdelloidea</taxon>
        <taxon>Adinetida</taxon>
        <taxon>Adinetidae</taxon>
        <taxon>Adineta</taxon>
    </lineage>
</organism>
<dbReference type="Gene3D" id="1.10.1200.10">
    <property type="entry name" value="ACP-like"/>
    <property type="match status" value="1"/>
</dbReference>
<dbReference type="SUPFAM" id="SSF52777">
    <property type="entry name" value="CoA-dependent acyltransferases"/>
    <property type="match status" value="2"/>
</dbReference>
<protein>
    <recommendedName>
        <fullName evidence="1">Carrier domain-containing protein</fullName>
    </recommendedName>
</protein>
<name>A0A820B8J2_9BILA</name>
<proteinExistence type="predicted"/>
<dbReference type="InterPro" id="IPR001242">
    <property type="entry name" value="Condensation_dom"/>
</dbReference>
<dbReference type="Pfam" id="PF13193">
    <property type="entry name" value="AMP-binding_C"/>
    <property type="match status" value="1"/>
</dbReference>
<dbReference type="InterPro" id="IPR023213">
    <property type="entry name" value="CAT-like_dom_sf"/>
</dbReference>
<dbReference type="InterPro" id="IPR036736">
    <property type="entry name" value="ACP-like_sf"/>
</dbReference>
<evidence type="ECO:0000313" key="3">
    <source>
        <dbReference type="Proteomes" id="UP000663881"/>
    </source>
</evidence>
<dbReference type="EMBL" id="CAJOAY010009427">
    <property type="protein sequence ID" value="CAF4203928.1"/>
    <property type="molecule type" value="Genomic_DNA"/>
</dbReference>
<dbReference type="Pfam" id="PF00550">
    <property type="entry name" value="PP-binding"/>
    <property type="match status" value="1"/>
</dbReference>
<dbReference type="PROSITE" id="PS50075">
    <property type="entry name" value="CARRIER"/>
    <property type="match status" value="1"/>
</dbReference>
<feature type="domain" description="Carrier" evidence="1">
    <location>
        <begin position="102"/>
        <end position="182"/>
    </location>
</feature>
<comment type="caution">
    <text evidence="2">The sequence shown here is derived from an EMBL/GenBank/DDBJ whole genome shotgun (WGS) entry which is preliminary data.</text>
</comment>
<dbReference type="Gene3D" id="3.30.300.30">
    <property type="match status" value="1"/>
</dbReference>
<dbReference type="Gene3D" id="3.30.559.30">
    <property type="entry name" value="Nonribosomal peptide synthetase, condensation domain"/>
    <property type="match status" value="1"/>
</dbReference>
<evidence type="ECO:0000259" key="1">
    <source>
        <dbReference type="PROSITE" id="PS50075"/>
    </source>
</evidence>
<dbReference type="InterPro" id="IPR045851">
    <property type="entry name" value="AMP-bd_C_sf"/>
</dbReference>
<sequence length="690" mass="80038">HGQRIELGEIERCLLNITSISACVVIKWNDDHLVAYVQSSSYINEEQLREHCQSHLPPHMIPSHFIILDKLPLNQNGKVDRKQLPSPDLSLPTMLSSDKSDTPLTQFEERINTIWCQVLHSNENQISRTTSFFSVGGHSLLFIELYHHYQSVFNFDAHTLSIAPFLQQPTIFQHSQLLQTVIMNDITATQWHTLHINEGVASFAQERIFLDEQVRFSSDIAVYNELFTLQVVQGSLAPDRLLQAFRYVLNKHKILRTSLIFSNDDGILKQCITDIHRTFTITMNQIFENENELQDIIYQTTINPNLFDLSTGHVFHAEIVRHKIALDENENNSNESIMNCDVLLIVFHHAAFDRASSSIFFNDLCLAYNTNTISMEDDESLQYIDYSIHERLMDMTISREFWYLHLEGYNLESRLSLPVDRQRVSNDHRSSSASVTQISFDNEISQSFLDYASIHHVTPFQLGLTLLYAFLFKLTHGKNDLCISCLNANRYKTELQNIMGMFVSTLPYRVQLDPHWSFDELVECVQENCLSILEHSHYPLQHILANVRTDQSNISFLEAMYDFITISSHSDELSLADSSLKQVSFEQSFEVAKFDFMLAFIYNPILENNRLTFRLTCSHDLFDEITVTQIGRRLEYCFQQLFSTNENMNRMDTCFTSVSKMNLILPEETQEMEDIVFCRQSHIINEGMFM</sequence>
<dbReference type="GO" id="GO:0005829">
    <property type="term" value="C:cytosol"/>
    <property type="evidence" value="ECO:0007669"/>
    <property type="project" value="TreeGrafter"/>
</dbReference>
<dbReference type="GO" id="GO:0043041">
    <property type="term" value="P:amino acid activation for nonribosomal peptide biosynthetic process"/>
    <property type="evidence" value="ECO:0007669"/>
    <property type="project" value="TreeGrafter"/>
</dbReference>
<dbReference type="PANTHER" id="PTHR45527">
    <property type="entry name" value="NONRIBOSOMAL PEPTIDE SYNTHETASE"/>
    <property type="match status" value="1"/>
</dbReference>
<dbReference type="SUPFAM" id="SSF56801">
    <property type="entry name" value="Acetyl-CoA synthetase-like"/>
    <property type="match status" value="1"/>
</dbReference>
<dbReference type="AlphaFoldDB" id="A0A820B8J2"/>
<dbReference type="InterPro" id="IPR025110">
    <property type="entry name" value="AMP-bd_C"/>
</dbReference>